<feature type="transmembrane region" description="Helical" evidence="6">
    <location>
        <begin position="471"/>
        <end position="492"/>
    </location>
</feature>
<feature type="transmembrane region" description="Helical" evidence="6">
    <location>
        <begin position="430"/>
        <end position="450"/>
    </location>
</feature>
<feature type="transmembrane region" description="Helical" evidence="6">
    <location>
        <begin position="323"/>
        <end position="341"/>
    </location>
</feature>
<dbReference type="NCBIfam" id="NF005141">
    <property type="entry name" value="PRK06590.1"/>
    <property type="match status" value="1"/>
</dbReference>
<feature type="transmembrane region" description="Helical" evidence="6">
    <location>
        <begin position="613"/>
        <end position="632"/>
    </location>
</feature>
<dbReference type="PANTHER" id="PTHR42829:SF2">
    <property type="entry name" value="NADH-UBIQUINONE OXIDOREDUCTASE CHAIN 5"/>
    <property type="match status" value="1"/>
</dbReference>
<feature type="transmembrane region" description="Helical" evidence="6">
    <location>
        <begin position="390"/>
        <end position="410"/>
    </location>
</feature>
<feature type="transmembrane region" description="Helical" evidence="6">
    <location>
        <begin position="99"/>
        <end position="120"/>
    </location>
</feature>
<keyword evidence="2 5" id="KW-0812">Transmembrane</keyword>
<feature type="transmembrane region" description="Helical" evidence="6">
    <location>
        <begin position="20"/>
        <end position="38"/>
    </location>
</feature>
<evidence type="ECO:0000259" key="8">
    <source>
        <dbReference type="Pfam" id="PF00662"/>
    </source>
</evidence>
<evidence type="ECO:0000256" key="6">
    <source>
        <dbReference type="SAM" id="Phobius"/>
    </source>
</evidence>
<dbReference type="Gene3D" id="1.20.5.2700">
    <property type="match status" value="1"/>
</dbReference>
<dbReference type="InterPro" id="IPR003945">
    <property type="entry name" value="NU5C-like"/>
</dbReference>
<comment type="subcellular location">
    <subcellularLocation>
        <location evidence="1">Endomembrane system</location>
        <topology evidence="1">Multi-pass membrane protein</topology>
    </subcellularLocation>
    <subcellularLocation>
        <location evidence="5">Membrane</location>
        <topology evidence="5">Multi-pass membrane protein</topology>
    </subcellularLocation>
</comment>
<feature type="transmembrane region" description="Helical" evidence="6">
    <location>
        <begin position="132"/>
        <end position="148"/>
    </location>
</feature>
<evidence type="ECO:0000256" key="4">
    <source>
        <dbReference type="ARBA" id="ARBA00023136"/>
    </source>
</evidence>
<feature type="transmembrane region" description="Helical" evidence="6">
    <location>
        <begin position="347"/>
        <end position="370"/>
    </location>
</feature>
<feature type="transmembrane region" description="Helical" evidence="6">
    <location>
        <begin position="265"/>
        <end position="283"/>
    </location>
</feature>
<feature type="transmembrane region" description="Helical" evidence="6">
    <location>
        <begin position="226"/>
        <end position="244"/>
    </location>
</feature>
<protein>
    <submittedName>
        <fullName evidence="9">NADH-quinone oxidoreductase subunit L</fullName>
    </submittedName>
</protein>
<feature type="domain" description="NADH-Ubiquinone oxidoreductase (complex I) chain 5 N-terminal" evidence="8">
    <location>
        <begin position="83"/>
        <end position="133"/>
    </location>
</feature>
<evidence type="ECO:0000256" key="3">
    <source>
        <dbReference type="ARBA" id="ARBA00022989"/>
    </source>
</evidence>
<dbReference type="NCBIfam" id="TIGR01974">
    <property type="entry name" value="NDH_I_L"/>
    <property type="match status" value="1"/>
</dbReference>
<evidence type="ECO:0000256" key="1">
    <source>
        <dbReference type="ARBA" id="ARBA00004127"/>
    </source>
</evidence>
<dbReference type="PRINTS" id="PR01434">
    <property type="entry name" value="NADHDHGNASE5"/>
</dbReference>
<keyword evidence="10" id="KW-1185">Reference proteome</keyword>
<dbReference type="InterPro" id="IPR001516">
    <property type="entry name" value="Proton_antipo_N"/>
</dbReference>
<feature type="transmembrane region" description="Helical" evidence="6">
    <location>
        <begin position="512"/>
        <end position="533"/>
    </location>
</feature>
<gene>
    <name evidence="9" type="primary">nuoL</name>
    <name evidence="9" type="ORF">P1P91_10405</name>
</gene>
<feature type="domain" description="NADH:quinone oxidoreductase/Mrp antiporter transmembrane" evidence="7">
    <location>
        <begin position="150"/>
        <end position="441"/>
    </location>
</feature>
<dbReference type="Proteomes" id="UP001301869">
    <property type="component" value="Chromosome"/>
</dbReference>
<dbReference type="EMBL" id="CP119391">
    <property type="protein sequence ID" value="WNK19272.1"/>
    <property type="molecule type" value="Genomic_DNA"/>
</dbReference>
<evidence type="ECO:0000313" key="10">
    <source>
        <dbReference type="Proteomes" id="UP001301869"/>
    </source>
</evidence>
<dbReference type="PANTHER" id="PTHR42829">
    <property type="entry name" value="NADH-UBIQUINONE OXIDOREDUCTASE CHAIN 5"/>
    <property type="match status" value="1"/>
</dbReference>
<keyword evidence="3 6" id="KW-1133">Transmembrane helix</keyword>
<evidence type="ECO:0000259" key="7">
    <source>
        <dbReference type="Pfam" id="PF00361"/>
    </source>
</evidence>
<feature type="transmembrane region" description="Helical" evidence="6">
    <location>
        <begin position="186"/>
        <end position="206"/>
    </location>
</feature>
<name>A0ABY9YXD5_9GAMM</name>
<dbReference type="RefSeq" id="WP_311882445.1">
    <property type="nucleotide sequence ID" value="NZ_CP119391.1"/>
</dbReference>
<feature type="transmembrane region" description="Helical" evidence="6">
    <location>
        <begin position="295"/>
        <end position="316"/>
    </location>
</feature>
<reference evidence="9 10" key="1">
    <citation type="submission" date="2023-03" db="EMBL/GenBank/DDBJ databases">
        <title>Halomonas sp. nov., isolated from Korean tranditional fermented seafood 'Jeotgal'.</title>
        <authorList>
            <person name="Kim B."/>
            <person name="Shin N.-R."/>
        </authorList>
    </citation>
    <scope>NUCLEOTIDE SEQUENCE [LARGE SCALE GENOMIC DNA]</scope>
    <source>
        <strain evidence="9 10">SG2L-4</strain>
    </source>
</reference>
<accession>A0ABY9YXD5</accession>
<dbReference type="Pfam" id="PF00361">
    <property type="entry name" value="Proton_antipo_M"/>
    <property type="match status" value="1"/>
</dbReference>
<feature type="transmembrane region" description="Helical" evidence="6">
    <location>
        <begin position="154"/>
        <end position="174"/>
    </location>
</feature>
<dbReference type="Pfam" id="PF00662">
    <property type="entry name" value="Proton_antipo_N"/>
    <property type="match status" value="1"/>
</dbReference>
<proteinExistence type="predicted"/>
<dbReference type="InterPro" id="IPR001750">
    <property type="entry name" value="ND/Mrp_TM"/>
</dbReference>
<feature type="transmembrane region" description="Helical" evidence="6">
    <location>
        <begin position="50"/>
        <end position="71"/>
    </location>
</feature>
<dbReference type="InterPro" id="IPR018393">
    <property type="entry name" value="NADHpl_OxRdtase_5_subgr"/>
</dbReference>
<evidence type="ECO:0000256" key="2">
    <source>
        <dbReference type="ARBA" id="ARBA00022692"/>
    </source>
</evidence>
<sequence>MMEPLTTFLTTLSTAQPTAVLLPLTFLLPLLGTLILAFSRGTLGYCASALTGTASVGLAALATAMIALGFAENGPEQLTLWTWIAVGDFQPGISLALDGLSLTMLGVITGVGFFIHLFAAWYMRGEAGITRFYTYMNLFVFSMVLLVLGDNLLLLFLGWEGVGMCSYLLIGYYYTNSANGWAGFKAFIITRIGDVFLAIGMFLLFARLGTLNIAEILELAPKAWQSGDTVVELAAFLLLGGALGKSAQLPLHTWLADAMAGPTPVSALIHAATMVTAGVYLIARMHGIFELAPAALYATGVIGALTLLMAGFAALAQTDIKRVLAYSTMSQIGYMFLALGVGAYDTAIFHLMTHAFFKALLFLSAGAVIISCHHEQDMHRLGGLWRKLPLAYMGFIVGGAALAALPLVSAGFYSKDEILWQALAADRQGLLAAGLIGALLTSLYTLRLIIGTFHGAAKSDNARHADTGRGLAHGLPLVVLAVLSTFLGAWITPPLGGVLPTGPGEGVTAGHGALELVAAATALAGIALGVWLFGLKRGWLRPANHGLGAGLWQLWHHAWGFDLVFDWTIVRPYRGVVWLLQSDLFDGLFRLLAWCVRLVHLGLSRTQTGKLRGYAVTMVAGATLILLSLALVTQGT</sequence>
<organism evidence="9 10">
    <name type="scientific">Halomonas piscis</name>
    <dbReference type="NCBI Taxonomy" id="3031727"/>
    <lineage>
        <taxon>Bacteria</taxon>
        <taxon>Pseudomonadati</taxon>
        <taxon>Pseudomonadota</taxon>
        <taxon>Gammaproteobacteria</taxon>
        <taxon>Oceanospirillales</taxon>
        <taxon>Halomonadaceae</taxon>
        <taxon>Halomonas</taxon>
    </lineage>
</organism>
<evidence type="ECO:0000256" key="5">
    <source>
        <dbReference type="RuleBase" id="RU000320"/>
    </source>
</evidence>
<keyword evidence="4 6" id="KW-0472">Membrane</keyword>
<evidence type="ECO:0000313" key="9">
    <source>
        <dbReference type="EMBL" id="WNK19272.1"/>
    </source>
</evidence>
<dbReference type="PRINTS" id="PR01435">
    <property type="entry name" value="NPOXDRDTASE5"/>
</dbReference>